<comment type="caution">
    <text evidence="2">The sequence shown here is derived from an EMBL/GenBank/DDBJ whole genome shotgun (WGS) entry which is preliminary data.</text>
</comment>
<feature type="compositionally biased region" description="Polar residues" evidence="1">
    <location>
        <begin position="223"/>
        <end position="236"/>
    </location>
</feature>
<feature type="non-terminal residue" evidence="2">
    <location>
        <position position="1"/>
    </location>
</feature>
<name>A0A8H3U1C8_VENIN</name>
<feature type="region of interest" description="Disordered" evidence="1">
    <location>
        <begin position="198"/>
        <end position="300"/>
    </location>
</feature>
<evidence type="ECO:0000313" key="2">
    <source>
        <dbReference type="EMBL" id="KAE9961529.1"/>
    </source>
</evidence>
<dbReference type="EMBL" id="WNWR01002366">
    <property type="protein sequence ID" value="KAE9961529.1"/>
    <property type="molecule type" value="Genomic_DNA"/>
</dbReference>
<dbReference type="Gene3D" id="2.40.70.10">
    <property type="entry name" value="Acid Proteases"/>
    <property type="match status" value="1"/>
</dbReference>
<dbReference type="CDD" id="cd00303">
    <property type="entry name" value="retropepsin_like"/>
    <property type="match status" value="1"/>
</dbReference>
<evidence type="ECO:0000256" key="1">
    <source>
        <dbReference type="SAM" id="MobiDB-lite"/>
    </source>
</evidence>
<feature type="non-terminal residue" evidence="2">
    <location>
        <position position="729"/>
    </location>
</feature>
<feature type="region of interest" description="Disordered" evidence="1">
    <location>
        <begin position="518"/>
        <end position="541"/>
    </location>
</feature>
<dbReference type="SUPFAM" id="SSF50630">
    <property type="entry name" value="Acid proteases"/>
    <property type="match status" value="1"/>
</dbReference>
<keyword evidence="3" id="KW-1185">Reference proteome</keyword>
<dbReference type="Proteomes" id="UP000490939">
    <property type="component" value="Unassembled WGS sequence"/>
</dbReference>
<feature type="compositionally biased region" description="Basic residues" evidence="1">
    <location>
        <begin position="526"/>
        <end position="537"/>
    </location>
</feature>
<feature type="compositionally biased region" description="Polar residues" evidence="1">
    <location>
        <begin position="267"/>
        <end position="284"/>
    </location>
</feature>
<evidence type="ECO:0000313" key="3">
    <source>
        <dbReference type="Proteomes" id="UP000490939"/>
    </source>
</evidence>
<feature type="region of interest" description="Disordered" evidence="1">
    <location>
        <begin position="414"/>
        <end position="444"/>
    </location>
</feature>
<sequence>LAAQSAAKKLDTRGFIKEFKTYLPLVMKAEELTGPAASKIFLGGLPEDVRRQVNLSINIDPRVRSTFNKVELIIAESERIVIGNKNMALFSLDSYKGSALDRIVNRTVSKRNEAMADKKPGLAKPQLRADILECLEALRSTDASRSIAFYIAAESSDPAMVAARKDIKQYALLNEWIYNNFQDTHVVGNSSINQSFIPSSGSGNRHYSPSSSNFVQSSSAPSAQTNNVSSSFQAQPGRSGPTFPPSGNQQTQPNPASFPPAPAPRLNQVSANAQQPPSGNNRPGTQGAPPIGRIENGKNHGQQIRAQLEQFQSTGGVSSFGSSEGFVRVVEVSDSEDEDFGIQVQATNIGQAGDQNFLPSAYLMAASQPRASSRKVATGKSKGKQPAGISKSTETTAPTVKHTVHGRFQKEAEEHLARQNGQDEVDDSVIDMDSDDKDSTLRNKSLPLPKVRRTKRAPTLKQYITSKDKSEDGVRVAGNILQQSVQLSLQDAIVHVPALRDLLYKSLPAQVAESIRPEMEEMERRRKEKSNKRKRKAAERQGLSAITEEVGIMSIQHEKELTSQMAMEIDKDNSRTRVSTRSPIVMTRIKNLEIKALCDTGAEVNVMSEAVAKQCGLAINSISQDHWRPVLNKLKVADGRNIPLIGWTTARMRIAGADFDYSDLLFVVLKNSSWGIILGQPFSVMSRLVIKTKVDGSISCQAYSLDGERNVVWQAVMAEFPYSKYRSET</sequence>
<feature type="compositionally biased region" description="Low complexity" evidence="1">
    <location>
        <begin position="208"/>
        <end position="222"/>
    </location>
</feature>
<organism evidence="2 3">
    <name type="scientific">Venturia inaequalis</name>
    <name type="common">Apple scab fungus</name>
    <dbReference type="NCBI Taxonomy" id="5025"/>
    <lineage>
        <taxon>Eukaryota</taxon>
        <taxon>Fungi</taxon>
        <taxon>Dikarya</taxon>
        <taxon>Ascomycota</taxon>
        <taxon>Pezizomycotina</taxon>
        <taxon>Dothideomycetes</taxon>
        <taxon>Pleosporomycetidae</taxon>
        <taxon>Venturiales</taxon>
        <taxon>Venturiaceae</taxon>
        <taxon>Venturia</taxon>
    </lineage>
</organism>
<gene>
    <name evidence="2" type="ORF">EG327_003846</name>
</gene>
<protein>
    <submittedName>
        <fullName evidence="2">Uncharacterized protein</fullName>
    </submittedName>
</protein>
<feature type="compositionally biased region" description="Acidic residues" evidence="1">
    <location>
        <begin position="423"/>
        <end position="436"/>
    </location>
</feature>
<feature type="compositionally biased region" description="Polar residues" evidence="1">
    <location>
        <begin position="198"/>
        <end position="207"/>
    </location>
</feature>
<dbReference type="AlphaFoldDB" id="A0A8H3U1C8"/>
<dbReference type="InterPro" id="IPR021109">
    <property type="entry name" value="Peptidase_aspartic_dom_sf"/>
</dbReference>
<feature type="region of interest" description="Disordered" evidence="1">
    <location>
        <begin position="373"/>
        <end position="401"/>
    </location>
</feature>
<proteinExistence type="predicted"/>
<reference evidence="2 3" key="1">
    <citation type="submission" date="2019-07" db="EMBL/GenBank/DDBJ databases">
        <title>Venturia inaequalis Genome Resource.</title>
        <authorList>
            <person name="Lichtner F.J."/>
        </authorList>
    </citation>
    <scope>NUCLEOTIDE SEQUENCE [LARGE SCALE GENOMIC DNA]</scope>
    <source>
        <strain evidence="2 3">DMI_063113</strain>
    </source>
</reference>
<accession>A0A8H3U1C8</accession>